<dbReference type="Pfam" id="PF00441">
    <property type="entry name" value="Acyl-CoA_dh_1"/>
    <property type="match status" value="1"/>
</dbReference>
<dbReference type="SUPFAM" id="SSF56645">
    <property type="entry name" value="Acyl-CoA dehydrogenase NM domain-like"/>
    <property type="match status" value="1"/>
</dbReference>
<comment type="cofactor">
    <cofactor evidence="1 6">
        <name>FAD</name>
        <dbReference type="ChEBI" id="CHEBI:57692"/>
    </cofactor>
</comment>
<dbReference type="InterPro" id="IPR009075">
    <property type="entry name" value="AcylCo_DH/oxidase_C"/>
</dbReference>
<keyword evidence="11" id="KW-1185">Reference proteome</keyword>
<evidence type="ECO:0000256" key="6">
    <source>
        <dbReference type="RuleBase" id="RU362125"/>
    </source>
</evidence>
<evidence type="ECO:0000259" key="8">
    <source>
        <dbReference type="Pfam" id="PF02770"/>
    </source>
</evidence>
<dbReference type="InterPro" id="IPR006091">
    <property type="entry name" value="Acyl-CoA_Oxase/DH_mid-dom"/>
</dbReference>
<name>A0ABZ1LQP6_9ACTN</name>
<dbReference type="PANTHER" id="PTHR43292:SF3">
    <property type="entry name" value="ACYL-COA DEHYDROGENASE FADE29"/>
    <property type="match status" value="1"/>
</dbReference>
<dbReference type="InterPro" id="IPR037069">
    <property type="entry name" value="AcylCoA_DH/ox_N_sf"/>
</dbReference>
<dbReference type="InterPro" id="IPR013786">
    <property type="entry name" value="AcylCoA_DH/ox_N"/>
</dbReference>
<keyword evidence="4 6" id="KW-0274">FAD</keyword>
<evidence type="ECO:0000256" key="2">
    <source>
        <dbReference type="ARBA" id="ARBA00009347"/>
    </source>
</evidence>
<evidence type="ECO:0000256" key="5">
    <source>
        <dbReference type="ARBA" id="ARBA00023002"/>
    </source>
</evidence>
<feature type="domain" description="Acyl-CoA dehydrogenase/oxidase C-terminal" evidence="7">
    <location>
        <begin position="235"/>
        <end position="387"/>
    </location>
</feature>
<dbReference type="RefSeq" id="WP_327160008.1">
    <property type="nucleotide sequence ID" value="NZ_CP108062.1"/>
</dbReference>
<feature type="domain" description="Acyl-CoA dehydrogenase/oxidase N-terminal" evidence="9">
    <location>
        <begin position="6"/>
        <end position="119"/>
    </location>
</feature>
<dbReference type="InterPro" id="IPR052161">
    <property type="entry name" value="Mycobact_Acyl-CoA_DH"/>
</dbReference>
<dbReference type="Proteomes" id="UP001622594">
    <property type="component" value="Chromosome"/>
</dbReference>
<dbReference type="Gene3D" id="1.20.140.10">
    <property type="entry name" value="Butyryl-CoA Dehydrogenase, subunit A, domain 3"/>
    <property type="match status" value="1"/>
</dbReference>
<dbReference type="InterPro" id="IPR036250">
    <property type="entry name" value="AcylCo_DH-like_C"/>
</dbReference>
<evidence type="ECO:0000313" key="10">
    <source>
        <dbReference type="EMBL" id="WTR74588.1"/>
    </source>
</evidence>
<organism evidence="10 11">
    <name type="scientific">Streptomyces zaomyceticus</name>
    <dbReference type="NCBI Taxonomy" id="68286"/>
    <lineage>
        <taxon>Bacteria</taxon>
        <taxon>Bacillati</taxon>
        <taxon>Actinomycetota</taxon>
        <taxon>Actinomycetes</taxon>
        <taxon>Kitasatosporales</taxon>
        <taxon>Streptomycetaceae</taxon>
        <taxon>Streptomyces</taxon>
    </lineage>
</organism>
<dbReference type="PANTHER" id="PTHR43292">
    <property type="entry name" value="ACYL-COA DEHYDROGENASE"/>
    <property type="match status" value="1"/>
</dbReference>
<accession>A0ABZ1LQP6</accession>
<protein>
    <submittedName>
        <fullName evidence="10">Acyl-CoA dehydrogenase family protein</fullName>
    </submittedName>
</protein>
<evidence type="ECO:0000256" key="1">
    <source>
        <dbReference type="ARBA" id="ARBA00001974"/>
    </source>
</evidence>
<sequence>MHLEYTPAQNRLRAELRAYFAELVPEDVHTRYADPAAQKRFYRETVRRLGADGWLGVGWPTEFGGRGLTPMEQFIFFDEAAQAGVPLPLMALNTVGPTIMRFGTDEQKAYFLPRILSGEIDFAIGYSEPDAGTDLAALKTRAVRDGDETTGTYTVNGQKIWTTNGDTADWVWLAVRTATPEEGVPLHKGITMLLVPTSDPGYSCTIINTLASHDTTASYYDNVRVPASRRVGEENKGWRLITNQLNHERVTLAAHGTMAIRALHDVQRWAAATPLADGRRVVDLPWVRRTLARTHARLDAMKLLNWQMVNAVQHGTLTPQDASAVKVYGSEARRDAYAALMEVVAAAGALKEGSAGTVLHGELERGYRSAVIFTFGGGNNEIQREIISWIGLGMPRVRR</sequence>
<gene>
    <name evidence="10" type="ORF">OG814_37525</name>
</gene>
<dbReference type="Gene3D" id="1.10.540.10">
    <property type="entry name" value="Acyl-CoA dehydrogenase/oxidase, N-terminal domain"/>
    <property type="match status" value="1"/>
</dbReference>
<dbReference type="Gene3D" id="2.40.110.10">
    <property type="entry name" value="Butyryl-CoA Dehydrogenase, subunit A, domain 2"/>
    <property type="match status" value="1"/>
</dbReference>
<keyword evidence="5 6" id="KW-0560">Oxidoreductase</keyword>
<dbReference type="SUPFAM" id="SSF47203">
    <property type="entry name" value="Acyl-CoA dehydrogenase C-terminal domain-like"/>
    <property type="match status" value="1"/>
</dbReference>
<dbReference type="EMBL" id="CP108188">
    <property type="protein sequence ID" value="WTR74588.1"/>
    <property type="molecule type" value="Genomic_DNA"/>
</dbReference>
<keyword evidence="3 6" id="KW-0285">Flavoprotein</keyword>
<dbReference type="InterPro" id="IPR009100">
    <property type="entry name" value="AcylCoA_DH/oxidase_NM_dom_sf"/>
</dbReference>
<evidence type="ECO:0000313" key="11">
    <source>
        <dbReference type="Proteomes" id="UP001622594"/>
    </source>
</evidence>
<dbReference type="Pfam" id="PF02770">
    <property type="entry name" value="Acyl-CoA_dh_M"/>
    <property type="match status" value="1"/>
</dbReference>
<comment type="similarity">
    <text evidence="2 6">Belongs to the acyl-CoA dehydrogenase family.</text>
</comment>
<reference evidence="10 11" key="1">
    <citation type="submission" date="2022-10" db="EMBL/GenBank/DDBJ databases">
        <title>The complete genomes of actinobacterial strains from the NBC collection.</title>
        <authorList>
            <person name="Joergensen T.S."/>
            <person name="Alvarez Arevalo M."/>
            <person name="Sterndorff E.B."/>
            <person name="Faurdal D."/>
            <person name="Vuksanovic O."/>
            <person name="Mourched A.-S."/>
            <person name="Charusanti P."/>
            <person name="Shaw S."/>
            <person name="Blin K."/>
            <person name="Weber T."/>
        </authorList>
    </citation>
    <scope>NUCLEOTIDE SEQUENCE [LARGE SCALE GENOMIC DNA]</scope>
    <source>
        <strain evidence="10 11">NBC_00123</strain>
    </source>
</reference>
<evidence type="ECO:0000259" key="7">
    <source>
        <dbReference type="Pfam" id="PF00441"/>
    </source>
</evidence>
<dbReference type="Pfam" id="PF02771">
    <property type="entry name" value="Acyl-CoA_dh_N"/>
    <property type="match status" value="1"/>
</dbReference>
<dbReference type="InterPro" id="IPR046373">
    <property type="entry name" value="Acyl-CoA_Oxase/DH_mid-dom_sf"/>
</dbReference>
<evidence type="ECO:0000256" key="3">
    <source>
        <dbReference type="ARBA" id="ARBA00022630"/>
    </source>
</evidence>
<proteinExistence type="inferred from homology"/>
<evidence type="ECO:0000259" key="9">
    <source>
        <dbReference type="Pfam" id="PF02771"/>
    </source>
</evidence>
<evidence type="ECO:0000256" key="4">
    <source>
        <dbReference type="ARBA" id="ARBA00022827"/>
    </source>
</evidence>
<feature type="domain" description="Acyl-CoA oxidase/dehydrogenase middle" evidence="8">
    <location>
        <begin position="123"/>
        <end position="212"/>
    </location>
</feature>